<dbReference type="InterPro" id="IPR004326">
    <property type="entry name" value="Mlo"/>
</dbReference>
<accession>A0AAW1VZP0</accession>
<evidence type="ECO:0000313" key="11">
    <source>
        <dbReference type="EMBL" id="KAK9913261.1"/>
    </source>
</evidence>
<evidence type="ECO:0000256" key="1">
    <source>
        <dbReference type="ARBA" id="ARBA00004141"/>
    </source>
</evidence>
<evidence type="ECO:0000256" key="5">
    <source>
        <dbReference type="ARBA" id="ARBA00022989"/>
    </source>
</evidence>
<comment type="subcellular location">
    <subcellularLocation>
        <location evidence="1 8">Membrane</location>
        <topology evidence="1 8">Multi-pass membrane protein</topology>
    </subcellularLocation>
</comment>
<dbReference type="GO" id="GO:0005516">
    <property type="term" value="F:calmodulin binding"/>
    <property type="evidence" value="ECO:0007669"/>
    <property type="project" value="UniProtKB-KW"/>
</dbReference>
<comment type="function">
    <text evidence="8">May be involved in modulation of pathogen defense and leaf cell death.</text>
</comment>
<keyword evidence="7 8" id="KW-0568">Pathogenesis-related protein</keyword>
<keyword evidence="4 8" id="KW-0611">Plant defense</keyword>
<feature type="transmembrane region" description="Helical" evidence="10">
    <location>
        <begin position="143"/>
        <end position="164"/>
    </location>
</feature>
<evidence type="ECO:0000256" key="2">
    <source>
        <dbReference type="ARBA" id="ARBA00006574"/>
    </source>
</evidence>
<dbReference type="GO" id="GO:0016020">
    <property type="term" value="C:membrane"/>
    <property type="evidence" value="ECO:0007669"/>
    <property type="project" value="UniProtKB-SubCell"/>
</dbReference>
<reference evidence="11 12" key="1">
    <citation type="journal article" date="2023" name="G3 (Bethesda)">
        <title>A chromosome-length genome assembly and annotation of blackberry (Rubus argutus, cv. 'Hillquist').</title>
        <authorList>
            <person name="Bruna T."/>
            <person name="Aryal R."/>
            <person name="Dudchenko O."/>
            <person name="Sargent D.J."/>
            <person name="Mead D."/>
            <person name="Buti M."/>
            <person name="Cavallini A."/>
            <person name="Hytonen T."/>
            <person name="Andres J."/>
            <person name="Pham M."/>
            <person name="Weisz D."/>
            <person name="Mascagni F."/>
            <person name="Usai G."/>
            <person name="Natali L."/>
            <person name="Bassil N."/>
            <person name="Fernandez G.E."/>
            <person name="Lomsadze A."/>
            <person name="Armour M."/>
            <person name="Olukolu B."/>
            <person name="Poorten T."/>
            <person name="Britton C."/>
            <person name="Davik J."/>
            <person name="Ashrafi H."/>
            <person name="Aiden E.L."/>
            <person name="Borodovsky M."/>
            <person name="Worthington M."/>
        </authorList>
    </citation>
    <scope>NUCLEOTIDE SEQUENCE [LARGE SCALE GENOMIC DNA]</scope>
    <source>
        <strain evidence="11">PI 553951</strain>
    </source>
</reference>
<feature type="transmembrane region" description="Helical" evidence="10">
    <location>
        <begin position="293"/>
        <end position="311"/>
    </location>
</feature>
<dbReference type="GO" id="GO:0006952">
    <property type="term" value="P:defense response"/>
    <property type="evidence" value="ECO:0007669"/>
    <property type="project" value="UniProtKB-KW"/>
</dbReference>
<dbReference type="EMBL" id="JBEDUW010000007">
    <property type="protein sequence ID" value="KAK9913261.1"/>
    <property type="molecule type" value="Genomic_DNA"/>
</dbReference>
<evidence type="ECO:0000256" key="8">
    <source>
        <dbReference type="RuleBase" id="RU280816"/>
    </source>
</evidence>
<protein>
    <recommendedName>
        <fullName evidence="8">MLO-like protein</fullName>
    </recommendedName>
</protein>
<keyword evidence="8" id="KW-0112">Calmodulin-binding</keyword>
<evidence type="ECO:0000256" key="10">
    <source>
        <dbReference type="SAM" id="Phobius"/>
    </source>
</evidence>
<evidence type="ECO:0000256" key="3">
    <source>
        <dbReference type="ARBA" id="ARBA00022692"/>
    </source>
</evidence>
<dbReference type="Proteomes" id="UP001457282">
    <property type="component" value="Unassembled WGS sequence"/>
</dbReference>
<name>A0AAW1VZP0_RUBAR</name>
<evidence type="ECO:0000313" key="12">
    <source>
        <dbReference type="Proteomes" id="UP001457282"/>
    </source>
</evidence>
<gene>
    <name evidence="8" type="primary">MLO</name>
    <name evidence="11" type="ORF">M0R45_037083</name>
</gene>
<feature type="transmembrane region" description="Helical" evidence="10">
    <location>
        <begin position="352"/>
        <end position="373"/>
    </location>
</feature>
<evidence type="ECO:0000256" key="9">
    <source>
        <dbReference type="SAM" id="MobiDB-lite"/>
    </source>
</evidence>
<dbReference type="PANTHER" id="PTHR31942:SF84">
    <property type="entry name" value="MLO-LIKE PROTEIN 12"/>
    <property type="match status" value="1"/>
</dbReference>
<sequence>MEPERTLEKTPTWAVAVVCFVLLTISIFIEHIIHFIGKWFKSRQKRALYEALEKIKSELMLLGFLSLLLTVLQEPISGICIPQSIGDSWHPCNDAASKSKARKLHESSGPGLSFRRRLATKGYDKCTGKGEVAFMSAYSIHQLHVFIFVLAVFHVLYCITTLALGRYKMRIWKYWENETKTIEYQFSHDPERFRYARETSFGRRHMNLWSKSPVSLWIVCFFRQFFSSVTKVDYLTLRHGFIAAHLAPGSDATFDFRKYISRSLEDDFLVVVEISPIIWFSAVLFLLSNTYGWYSYLWLPFISLFIILLVGTKLQVTITKMGLEIQDRGDVLRGAPLVQTGDHLFWFGNPRFMLFLIHFVLFQNAFQLAFFAFSTYQFGIDSCFHHSPANIAIRISMGVIIQVMCSYVTLPLYALVTQMGSTMKPTVFNDEVASAVKNWHRKAKKRVKHSIRSEKNTPFSSRPGTPTHGMSPVHLLHNHNYRRNMDDLFAPPEASTGVEMEHWDTEGSHHPENNIAPSDTEEIIRQTSSVRELGQIQELPAPRHFQTQHGVNISSSNFSFGKSRN</sequence>
<feature type="compositionally biased region" description="Polar residues" evidence="9">
    <location>
        <begin position="545"/>
        <end position="565"/>
    </location>
</feature>
<feature type="transmembrane region" description="Helical" evidence="10">
    <location>
        <begin position="393"/>
        <end position="416"/>
    </location>
</feature>
<keyword evidence="5 8" id="KW-1133">Transmembrane helix</keyword>
<evidence type="ECO:0000256" key="7">
    <source>
        <dbReference type="ARBA" id="ARBA00023265"/>
    </source>
</evidence>
<feature type="region of interest" description="Disordered" evidence="9">
    <location>
        <begin position="542"/>
        <end position="565"/>
    </location>
</feature>
<dbReference type="AlphaFoldDB" id="A0AAW1VZP0"/>
<evidence type="ECO:0000256" key="6">
    <source>
        <dbReference type="ARBA" id="ARBA00023136"/>
    </source>
</evidence>
<keyword evidence="12" id="KW-1185">Reference proteome</keyword>
<dbReference type="PANTHER" id="PTHR31942">
    <property type="entry name" value="MLO-LIKE PROTEIN 1"/>
    <property type="match status" value="1"/>
</dbReference>
<feature type="transmembrane region" description="Helical" evidence="10">
    <location>
        <begin position="268"/>
        <end position="287"/>
    </location>
</feature>
<proteinExistence type="inferred from homology"/>
<feature type="region of interest" description="Disordered" evidence="9">
    <location>
        <begin position="446"/>
        <end position="470"/>
    </location>
</feature>
<comment type="domain">
    <text evidence="8">The C-terminus contains a calmodulin-binding domain, which binds calmodulin in a calcium-dependent fashion.</text>
</comment>
<keyword evidence="3 8" id="KW-0812">Transmembrane</keyword>
<organism evidence="11 12">
    <name type="scientific">Rubus argutus</name>
    <name type="common">Southern blackberry</name>
    <dbReference type="NCBI Taxonomy" id="59490"/>
    <lineage>
        <taxon>Eukaryota</taxon>
        <taxon>Viridiplantae</taxon>
        <taxon>Streptophyta</taxon>
        <taxon>Embryophyta</taxon>
        <taxon>Tracheophyta</taxon>
        <taxon>Spermatophyta</taxon>
        <taxon>Magnoliopsida</taxon>
        <taxon>eudicotyledons</taxon>
        <taxon>Gunneridae</taxon>
        <taxon>Pentapetalae</taxon>
        <taxon>rosids</taxon>
        <taxon>fabids</taxon>
        <taxon>Rosales</taxon>
        <taxon>Rosaceae</taxon>
        <taxon>Rosoideae</taxon>
        <taxon>Rosoideae incertae sedis</taxon>
        <taxon>Rubus</taxon>
    </lineage>
</organism>
<dbReference type="Pfam" id="PF03094">
    <property type="entry name" value="Mlo"/>
    <property type="match status" value="1"/>
</dbReference>
<evidence type="ECO:0000256" key="4">
    <source>
        <dbReference type="ARBA" id="ARBA00022821"/>
    </source>
</evidence>
<comment type="caution">
    <text evidence="11">The sequence shown here is derived from an EMBL/GenBank/DDBJ whole genome shotgun (WGS) entry which is preliminary data.</text>
</comment>
<keyword evidence="6 8" id="KW-0472">Membrane</keyword>
<feature type="transmembrane region" description="Helical" evidence="10">
    <location>
        <begin position="12"/>
        <end position="37"/>
    </location>
</feature>
<comment type="similarity">
    <text evidence="2 8">Belongs to the MLO family.</text>
</comment>